<dbReference type="InterPro" id="IPR036291">
    <property type="entry name" value="NAD(P)-bd_dom_sf"/>
</dbReference>
<dbReference type="OrthoDB" id="4907at2157"/>
<comment type="similarity">
    <text evidence="1">Belongs to the NAD(P)-dependent epimerase/dehydratase family.</text>
</comment>
<dbReference type="InterPro" id="IPR001509">
    <property type="entry name" value="Epimerase_deHydtase"/>
</dbReference>
<evidence type="ECO:0000256" key="1">
    <source>
        <dbReference type="ARBA" id="ARBA00007637"/>
    </source>
</evidence>
<sequence length="308" mass="34069">MKILVTGGAGFIGRHLIKKINKKHELIIFENFSNSDEKNISYLLNDKTKLVKGDLTDFSLINSSLSNVDLVIHLAAKIDILQSIEHPDQTHKINVEGSLNLLRACVKNNVKNFIAASSAAVYGNPKQIPVTEFTIPNPVSPYGADKIALEFYLRAFCNAYGINGIALRFFNVYGLGQSNAYAGVITKFLNQIHQTKPLRIFGDGKNTRDFIHIDDLVMGIEQSISNISGKRGSVYNLASGKSVSVKELAKLMLEISDKKLEIKYESPRKGDLLYSSASIDLAKNDLSFVPKISLKDGISSLMKEINYQ</sequence>
<dbReference type="eggNOG" id="arCOG01369">
    <property type="taxonomic scope" value="Archaea"/>
</dbReference>
<dbReference type="KEGG" id="nmr:Nmar_0168"/>
<dbReference type="PANTHER" id="PTHR43000">
    <property type="entry name" value="DTDP-D-GLUCOSE 4,6-DEHYDRATASE-RELATED"/>
    <property type="match status" value="1"/>
</dbReference>
<dbReference type="PRINTS" id="PR01713">
    <property type="entry name" value="NUCEPIMERASE"/>
</dbReference>
<dbReference type="HOGENOM" id="CLU_007383_1_7_2"/>
<evidence type="ECO:0000313" key="4">
    <source>
        <dbReference type="Proteomes" id="UP000000792"/>
    </source>
</evidence>
<dbReference type="InParanoid" id="A9A1U3"/>
<feature type="domain" description="NAD-dependent epimerase/dehydratase" evidence="2">
    <location>
        <begin position="3"/>
        <end position="238"/>
    </location>
</feature>
<evidence type="ECO:0000259" key="2">
    <source>
        <dbReference type="Pfam" id="PF01370"/>
    </source>
</evidence>
<protein>
    <submittedName>
        <fullName evidence="3">NAD-dependent epimerase/dehydratase</fullName>
    </submittedName>
</protein>
<keyword evidence="4" id="KW-1185">Reference proteome</keyword>
<dbReference type="FunCoup" id="A9A1U3">
    <property type="interactions" value="95"/>
</dbReference>
<dbReference type="Pfam" id="PF01370">
    <property type="entry name" value="Epimerase"/>
    <property type="match status" value="1"/>
</dbReference>
<reference evidence="3 4" key="1">
    <citation type="journal article" date="2010" name="Proc. Natl. Acad. Sci. U.S.A.">
        <title>Nitrosopumilus maritimus genome reveals unique mechanisms for nitrification and autotrophy in globally distributed marine crenarchaea.</title>
        <authorList>
            <person name="Walker C.B."/>
            <person name="de la Torre J.R."/>
            <person name="Klotz M.G."/>
            <person name="Urakawa H."/>
            <person name="Pinel N."/>
            <person name="Arp D.J."/>
            <person name="Brochier-Armanet C."/>
            <person name="Chain P.S."/>
            <person name="Chan P.P."/>
            <person name="Gollabgir A."/>
            <person name="Hemp J."/>
            <person name="Hugler M."/>
            <person name="Karr E.A."/>
            <person name="Konneke M."/>
            <person name="Shin M."/>
            <person name="Lawton T.J."/>
            <person name="Lowe T."/>
            <person name="Martens-Habbena W."/>
            <person name="Sayavedra-Soto L.A."/>
            <person name="Lang D."/>
            <person name="Sievert S.M."/>
            <person name="Rosenzweig A.C."/>
            <person name="Manning G."/>
            <person name="Stahl D.A."/>
        </authorList>
    </citation>
    <scope>NUCLEOTIDE SEQUENCE [LARGE SCALE GENOMIC DNA]</scope>
    <source>
        <strain evidence="3 4">SCM1</strain>
    </source>
</reference>
<dbReference type="Proteomes" id="UP000000792">
    <property type="component" value="Chromosome"/>
</dbReference>
<dbReference type="RefSeq" id="WP_012214551.1">
    <property type="nucleotide sequence ID" value="NC_010085.1"/>
</dbReference>
<dbReference type="SUPFAM" id="SSF51735">
    <property type="entry name" value="NAD(P)-binding Rossmann-fold domains"/>
    <property type="match status" value="1"/>
</dbReference>
<dbReference type="GeneID" id="5773713"/>
<gene>
    <name evidence="3" type="ordered locus">Nmar_0168</name>
</gene>
<dbReference type="Gene3D" id="3.40.50.720">
    <property type="entry name" value="NAD(P)-binding Rossmann-like Domain"/>
    <property type="match status" value="1"/>
</dbReference>
<dbReference type="EMBL" id="CP000866">
    <property type="protein sequence ID" value="ABX12064.1"/>
    <property type="molecule type" value="Genomic_DNA"/>
</dbReference>
<organism evidence="3 4">
    <name type="scientific">Nitrosopumilus maritimus (strain SCM1)</name>
    <dbReference type="NCBI Taxonomy" id="436308"/>
    <lineage>
        <taxon>Archaea</taxon>
        <taxon>Nitrososphaerota</taxon>
        <taxon>Nitrososphaeria</taxon>
        <taxon>Nitrosopumilales</taxon>
        <taxon>Nitrosopumilaceae</taxon>
        <taxon>Nitrosopumilus</taxon>
    </lineage>
</organism>
<dbReference type="EnsemblBacteria" id="ABX12064">
    <property type="protein sequence ID" value="ABX12064"/>
    <property type="gene ID" value="Nmar_0168"/>
</dbReference>
<dbReference type="AlphaFoldDB" id="A9A1U3"/>
<evidence type="ECO:0000313" key="3">
    <source>
        <dbReference type="EMBL" id="ABX12064.1"/>
    </source>
</evidence>
<name>A9A1U3_NITMS</name>
<dbReference type="PhylomeDB" id="A9A1U3"/>
<dbReference type="STRING" id="436308.Nmar_0168"/>
<dbReference type="Gene3D" id="3.90.25.10">
    <property type="entry name" value="UDP-galactose 4-epimerase, domain 1"/>
    <property type="match status" value="1"/>
</dbReference>
<proteinExistence type="inferred from homology"/>
<accession>A9A1U3</accession>